<keyword evidence="8" id="KW-1185">Reference proteome</keyword>
<feature type="region of interest" description="Disordered" evidence="5">
    <location>
        <begin position="1"/>
        <end position="24"/>
    </location>
</feature>
<dbReference type="CDD" id="cd00067">
    <property type="entry name" value="GAL4"/>
    <property type="match status" value="1"/>
</dbReference>
<dbReference type="InterPro" id="IPR036864">
    <property type="entry name" value="Zn2-C6_fun-type_DNA-bd_sf"/>
</dbReference>
<evidence type="ECO:0000256" key="2">
    <source>
        <dbReference type="ARBA" id="ARBA00022723"/>
    </source>
</evidence>
<dbReference type="STRING" id="743788.S8G1C4"/>
<dbReference type="AlphaFoldDB" id="S8G1C4"/>
<dbReference type="PANTHER" id="PTHR46910:SF3">
    <property type="entry name" value="HALOTOLERANCE PROTEIN 9-RELATED"/>
    <property type="match status" value="1"/>
</dbReference>
<dbReference type="Proteomes" id="UP000015241">
    <property type="component" value="Unassembled WGS sequence"/>
</dbReference>
<gene>
    <name evidence="7" type="ORF">FOMPIDRAFT_1014456</name>
</gene>
<dbReference type="Pfam" id="PF00172">
    <property type="entry name" value="Zn_clus"/>
    <property type="match status" value="1"/>
</dbReference>
<dbReference type="InterPro" id="IPR001138">
    <property type="entry name" value="Zn2Cys6_DnaBD"/>
</dbReference>
<feature type="domain" description="Zn(2)-C6 fungal-type" evidence="6">
    <location>
        <begin position="153"/>
        <end position="183"/>
    </location>
</feature>
<evidence type="ECO:0000256" key="4">
    <source>
        <dbReference type="ARBA" id="ARBA00023242"/>
    </source>
</evidence>
<sequence length="450" mass="47473">MAAPSATHDELASTGPFVKPAPAPPMDGTLCPSMLYVVAPQLTRPIAFGAGGLAGHAFVPPAVQPMPASASDQVPAEADNDLAAGVETMAISRSATASSQPQRPRAVATQKAAKLNIRPPRPPRPTRSCPGPALPLGRPVRTRREIGKRTPQACERCRYMKTKCNGARPNCARCTRTDAKCTYILDHKAVRTQLRQLQRAGLIPESIPLSSGRSQSHSTLDPSLTVPIPFTFTLSCPGRMLAPEFLSASTSSSMGAQGMYPGHTTDGTSRAADHPGYVFAQAPVPQPWARAQKKASSLPQRLTVPTLSGGSSASSSSSCTPLVTPTEERSFQLGAIPNGLAVLFGTSGEPQKHGARQQQPNYPPPIMPYPGRSFPLMTTSGEYFEEARLVPELCGGAHNLVAIPANAYILPHGAVNAGTMKAKAIWMDAAVPGLRQDAGPTVQTELFGRE</sequence>
<proteinExistence type="predicted"/>
<dbReference type="EMBL" id="KE504128">
    <property type="protein sequence ID" value="EPT04125.1"/>
    <property type="molecule type" value="Genomic_DNA"/>
</dbReference>
<evidence type="ECO:0000256" key="1">
    <source>
        <dbReference type="ARBA" id="ARBA00004123"/>
    </source>
</evidence>
<dbReference type="OrthoDB" id="39175at2759"/>
<evidence type="ECO:0000313" key="7">
    <source>
        <dbReference type="EMBL" id="EPT04125.1"/>
    </source>
</evidence>
<reference evidence="7 8" key="1">
    <citation type="journal article" date="2012" name="Science">
        <title>The Paleozoic origin of enzymatic lignin decomposition reconstructed from 31 fungal genomes.</title>
        <authorList>
            <person name="Floudas D."/>
            <person name="Binder M."/>
            <person name="Riley R."/>
            <person name="Barry K."/>
            <person name="Blanchette R.A."/>
            <person name="Henrissat B."/>
            <person name="Martinez A.T."/>
            <person name="Otillar R."/>
            <person name="Spatafora J.W."/>
            <person name="Yadav J.S."/>
            <person name="Aerts A."/>
            <person name="Benoit I."/>
            <person name="Boyd A."/>
            <person name="Carlson A."/>
            <person name="Copeland A."/>
            <person name="Coutinho P.M."/>
            <person name="de Vries R.P."/>
            <person name="Ferreira P."/>
            <person name="Findley K."/>
            <person name="Foster B."/>
            <person name="Gaskell J."/>
            <person name="Glotzer D."/>
            <person name="Gorecki P."/>
            <person name="Heitman J."/>
            <person name="Hesse C."/>
            <person name="Hori C."/>
            <person name="Igarashi K."/>
            <person name="Jurgens J.A."/>
            <person name="Kallen N."/>
            <person name="Kersten P."/>
            <person name="Kohler A."/>
            <person name="Kuees U."/>
            <person name="Kumar T.K.A."/>
            <person name="Kuo A."/>
            <person name="LaButti K."/>
            <person name="Larrondo L.F."/>
            <person name="Lindquist E."/>
            <person name="Ling A."/>
            <person name="Lombard V."/>
            <person name="Lucas S."/>
            <person name="Lundell T."/>
            <person name="Martin R."/>
            <person name="McLaughlin D.J."/>
            <person name="Morgenstern I."/>
            <person name="Morin E."/>
            <person name="Murat C."/>
            <person name="Nagy L.G."/>
            <person name="Nolan M."/>
            <person name="Ohm R.A."/>
            <person name="Patyshakuliyeva A."/>
            <person name="Rokas A."/>
            <person name="Ruiz-Duenas F.J."/>
            <person name="Sabat G."/>
            <person name="Salamov A."/>
            <person name="Samejima M."/>
            <person name="Schmutz J."/>
            <person name="Slot J.C."/>
            <person name="St John F."/>
            <person name="Stenlid J."/>
            <person name="Sun H."/>
            <person name="Sun S."/>
            <person name="Syed K."/>
            <person name="Tsang A."/>
            <person name="Wiebenga A."/>
            <person name="Young D."/>
            <person name="Pisabarro A."/>
            <person name="Eastwood D.C."/>
            <person name="Martin F."/>
            <person name="Cullen D."/>
            <person name="Grigoriev I.V."/>
            <person name="Hibbett D.S."/>
        </authorList>
    </citation>
    <scope>NUCLEOTIDE SEQUENCE</scope>
    <source>
        <strain evidence="8">FP-58527</strain>
    </source>
</reference>
<dbReference type="PROSITE" id="PS00463">
    <property type="entry name" value="ZN2_CY6_FUNGAL_1"/>
    <property type="match status" value="1"/>
</dbReference>
<evidence type="ECO:0000313" key="8">
    <source>
        <dbReference type="Proteomes" id="UP000015241"/>
    </source>
</evidence>
<dbReference type="InterPro" id="IPR050987">
    <property type="entry name" value="AtrR-like"/>
</dbReference>
<name>S8G1C4_FOMSC</name>
<evidence type="ECO:0000256" key="3">
    <source>
        <dbReference type="ARBA" id="ARBA00023125"/>
    </source>
</evidence>
<dbReference type="HOGENOM" id="CLU_608361_0_0_1"/>
<comment type="subcellular location">
    <subcellularLocation>
        <location evidence="1">Nucleus</location>
    </subcellularLocation>
</comment>
<evidence type="ECO:0000256" key="5">
    <source>
        <dbReference type="SAM" id="MobiDB-lite"/>
    </source>
</evidence>
<keyword evidence="2" id="KW-0479">Metal-binding</keyword>
<dbReference type="GO" id="GO:0003677">
    <property type="term" value="F:DNA binding"/>
    <property type="evidence" value="ECO:0007669"/>
    <property type="project" value="UniProtKB-KW"/>
</dbReference>
<dbReference type="Gene3D" id="4.10.240.10">
    <property type="entry name" value="Zn(2)-C6 fungal-type DNA-binding domain"/>
    <property type="match status" value="1"/>
</dbReference>
<dbReference type="SMART" id="SM00066">
    <property type="entry name" value="GAL4"/>
    <property type="match status" value="1"/>
</dbReference>
<evidence type="ECO:0000259" key="6">
    <source>
        <dbReference type="PROSITE" id="PS50048"/>
    </source>
</evidence>
<dbReference type="SUPFAM" id="SSF57701">
    <property type="entry name" value="Zn2/Cys6 DNA-binding domain"/>
    <property type="match status" value="1"/>
</dbReference>
<keyword evidence="4" id="KW-0539">Nucleus</keyword>
<protein>
    <recommendedName>
        <fullName evidence="6">Zn(2)-C6 fungal-type domain-containing protein</fullName>
    </recommendedName>
</protein>
<dbReference type="GO" id="GO:0005634">
    <property type="term" value="C:nucleus"/>
    <property type="evidence" value="ECO:0007669"/>
    <property type="project" value="UniProtKB-SubCell"/>
</dbReference>
<feature type="region of interest" description="Disordered" evidence="5">
    <location>
        <begin position="111"/>
        <end position="138"/>
    </location>
</feature>
<dbReference type="PROSITE" id="PS50048">
    <property type="entry name" value="ZN2_CY6_FUNGAL_2"/>
    <property type="match status" value="1"/>
</dbReference>
<keyword evidence="3" id="KW-0238">DNA-binding</keyword>
<accession>S8G1C4</accession>
<dbReference type="GO" id="GO:0008270">
    <property type="term" value="F:zinc ion binding"/>
    <property type="evidence" value="ECO:0007669"/>
    <property type="project" value="InterPro"/>
</dbReference>
<organism evidence="7 8">
    <name type="scientific">Fomitopsis schrenkii</name>
    <name type="common">Brown rot fungus</name>
    <dbReference type="NCBI Taxonomy" id="2126942"/>
    <lineage>
        <taxon>Eukaryota</taxon>
        <taxon>Fungi</taxon>
        <taxon>Dikarya</taxon>
        <taxon>Basidiomycota</taxon>
        <taxon>Agaricomycotina</taxon>
        <taxon>Agaricomycetes</taxon>
        <taxon>Polyporales</taxon>
        <taxon>Fomitopsis</taxon>
    </lineage>
</organism>
<dbReference type="GO" id="GO:0000981">
    <property type="term" value="F:DNA-binding transcription factor activity, RNA polymerase II-specific"/>
    <property type="evidence" value="ECO:0007669"/>
    <property type="project" value="InterPro"/>
</dbReference>
<dbReference type="InParanoid" id="S8G1C4"/>
<dbReference type="PANTHER" id="PTHR46910">
    <property type="entry name" value="TRANSCRIPTION FACTOR PDR1"/>
    <property type="match status" value="1"/>
</dbReference>